<keyword evidence="3" id="KW-1185">Reference proteome</keyword>
<accession>A0AAD6ZH18</accession>
<comment type="caution">
    <text evidence="2">The sequence shown here is derived from an EMBL/GenBank/DDBJ whole genome shotgun (WGS) entry which is preliminary data.</text>
</comment>
<feature type="compositionally biased region" description="Polar residues" evidence="1">
    <location>
        <begin position="152"/>
        <end position="173"/>
    </location>
</feature>
<organism evidence="2 3">
    <name type="scientific">Mycena albidolilacea</name>
    <dbReference type="NCBI Taxonomy" id="1033008"/>
    <lineage>
        <taxon>Eukaryota</taxon>
        <taxon>Fungi</taxon>
        <taxon>Dikarya</taxon>
        <taxon>Basidiomycota</taxon>
        <taxon>Agaricomycotina</taxon>
        <taxon>Agaricomycetes</taxon>
        <taxon>Agaricomycetidae</taxon>
        <taxon>Agaricales</taxon>
        <taxon>Marasmiineae</taxon>
        <taxon>Mycenaceae</taxon>
        <taxon>Mycena</taxon>
    </lineage>
</organism>
<evidence type="ECO:0000313" key="3">
    <source>
        <dbReference type="Proteomes" id="UP001218218"/>
    </source>
</evidence>
<feature type="compositionally biased region" description="Low complexity" evidence="1">
    <location>
        <begin position="123"/>
        <end position="135"/>
    </location>
</feature>
<protein>
    <submittedName>
        <fullName evidence="2">Uncharacterized protein</fullName>
    </submittedName>
</protein>
<feature type="region of interest" description="Disordered" evidence="1">
    <location>
        <begin position="121"/>
        <end position="173"/>
    </location>
</feature>
<reference evidence="2" key="1">
    <citation type="submission" date="2023-03" db="EMBL/GenBank/DDBJ databases">
        <title>Massive genome expansion in bonnet fungi (Mycena s.s.) driven by repeated elements and novel gene families across ecological guilds.</title>
        <authorList>
            <consortium name="Lawrence Berkeley National Laboratory"/>
            <person name="Harder C.B."/>
            <person name="Miyauchi S."/>
            <person name="Viragh M."/>
            <person name="Kuo A."/>
            <person name="Thoen E."/>
            <person name="Andreopoulos B."/>
            <person name="Lu D."/>
            <person name="Skrede I."/>
            <person name="Drula E."/>
            <person name="Henrissat B."/>
            <person name="Morin E."/>
            <person name="Kohler A."/>
            <person name="Barry K."/>
            <person name="LaButti K."/>
            <person name="Morin E."/>
            <person name="Salamov A."/>
            <person name="Lipzen A."/>
            <person name="Mereny Z."/>
            <person name="Hegedus B."/>
            <person name="Baldrian P."/>
            <person name="Stursova M."/>
            <person name="Weitz H."/>
            <person name="Taylor A."/>
            <person name="Grigoriev I.V."/>
            <person name="Nagy L.G."/>
            <person name="Martin F."/>
            <person name="Kauserud H."/>
        </authorList>
    </citation>
    <scope>NUCLEOTIDE SEQUENCE</scope>
    <source>
        <strain evidence="2">CBHHK002</strain>
    </source>
</reference>
<gene>
    <name evidence="2" type="ORF">DFH08DRAFT_970125</name>
</gene>
<dbReference type="EMBL" id="JARIHO010000051">
    <property type="protein sequence ID" value="KAJ7321259.1"/>
    <property type="molecule type" value="Genomic_DNA"/>
</dbReference>
<dbReference type="Proteomes" id="UP001218218">
    <property type="component" value="Unassembled WGS sequence"/>
</dbReference>
<dbReference type="AlphaFoldDB" id="A0AAD6ZH18"/>
<sequence>MRTLEPYSTNPAGFRRAWTRDILRWVGAGTGAKGKGAGDGSEDEDDGVSWTSRRIKYWQWKSWENTTRCTNAFRFLPEALLNHLVEMYFGFPHMYLMSTSSPVSPNYTDFALACPQRALPRGRTQQPRALAAAARPRTRRGQADFSRYPATANGNHTSNVNSRYSQSLGTGVW</sequence>
<proteinExistence type="predicted"/>
<name>A0AAD6ZH18_9AGAR</name>
<evidence type="ECO:0000313" key="2">
    <source>
        <dbReference type="EMBL" id="KAJ7321259.1"/>
    </source>
</evidence>
<evidence type="ECO:0000256" key="1">
    <source>
        <dbReference type="SAM" id="MobiDB-lite"/>
    </source>
</evidence>